<evidence type="ECO:0000313" key="2">
    <source>
        <dbReference type="Proteomes" id="UP000027265"/>
    </source>
</evidence>
<accession>A0A067PTG3</accession>
<protein>
    <submittedName>
        <fullName evidence="1">Uncharacterized protein</fullName>
    </submittedName>
</protein>
<dbReference type="InParanoid" id="A0A067PTG3"/>
<dbReference type="EMBL" id="KL197733">
    <property type="protein sequence ID" value="KDQ53636.1"/>
    <property type="molecule type" value="Genomic_DNA"/>
</dbReference>
<dbReference type="AlphaFoldDB" id="A0A067PTG3"/>
<gene>
    <name evidence="1" type="ORF">JAAARDRAFT_80701</name>
</gene>
<sequence length="223" mass="24296">MKEWIEECLNCTTCEGGATSINSNNCWKSRSRKGEEKLGIDILTEIFNGSWITEGGFGKEKKVGFGSTLRPGGCGNDRKGGYYSPSSKKEEFVEDFWKIVLNKLTRIASNCNVLPVGDGSTKADRGLGFTQGQHSRSSKIRKIRNAAALGPRPSLSAQTVKQCSSVRPSFDRALPRVRPGPDLGVEDDDLGVVVVGLRVGRAPTVVVIIAKASLWTLHPWFPE</sequence>
<dbReference type="HOGENOM" id="CLU_1240298_0_0_1"/>
<organism evidence="1 2">
    <name type="scientific">Jaapia argillacea MUCL 33604</name>
    <dbReference type="NCBI Taxonomy" id="933084"/>
    <lineage>
        <taxon>Eukaryota</taxon>
        <taxon>Fungi</taxon>
        <taxon>Dikarya</taxon>
        <taxon>Basidiomycota</taxon>
        <taxon>Agaricomycotina</taxon>
        <taxon>Agaricomycetes</taxon>
        <taxon>Agaricomycetidae</taxon>
        <taxon>Jaapiales</taxon>
        <taxon>Jaapiaceae</taxon>
        <taxon>Jaapia</taxon>
    </lineage>
</organism>
<evidence type="ECO:0000313" key="1">
    <source>
        <dbReference type="EMBL" id="KDQ53636.1"/>
    </source>
</evidence>
<dbReference type="Proteomes" id="UP000027265">
    <property type="component" value="Unassembled WGS sequence"/>
</dbReference>
<name>A0A067PTG3_9AGAM</name>
<keyword evidence="2" id="KW-1185">Reference proteome</keyword>
<proteinExistence type="predicted"/>
<reference evidence="2" key="1">
    <citation type="journal article" date="2014" name="Proc. Natl. Acad. Sci. U.S.A.">
        <title>Extensive sampling of basidiomycete genomes demonstrates inadequacy of the white-rot/brown-rot paradigm for wood decay fungi.</title>
        <authorList>
            <person name="Riley R."/>
            <person name="Salamov A.A."/>
            <person name="Brown D.W."/>
            <person name="Nagy L.G."/>
            <person name="Floudas D."/>
            <person name="Held B.W."/>
            <person name="Levasseur A."/>
            <person name="Lombard V."/>
            <person name="Morin E."/>
            <person name="Otillar R."/>
            <person name="Lindquist E.A."/>
            <person name="Sun H."/>
            <person name="LaButti K.M."/>
            <person name="Schmutz J."/>
            <person name="Jabbour D."/>
            <person name="Luo H."/>
            <person name="Baker S.E."/>
            <person name="Pisabarro A.G."/>
            <person name="Walton J.D."/>
            <person name="Blanchette R.A."/>
            <person name="Henrissat B."/>
            <person name="Martin F."/>
            <person name="Cullen D."/>
            <person name="Hibbett D.S."/>
            <person name="Grigoriev I.V."/>
        </authorList>
    </citation>
    <scope>NUCLEOTIDE SEQUENCE [LARGE SCALE GENOMIC DNA]</scope>
    <source>
        <strain evidence="2">MUCL 33604</strain>
    </source>
</reference>